<dbReference type="GO" id="GO:0032259">
    <property type="term" value="P:methylation"/>
    <property type="evidence" value="ECO:0007669"/>
    <property type="project" value="UniProtKB-KW"/>
</dbReference>
<evidence type="ECO:0000256" key="3">
    <source>
        <dbReference type="ARBA" id="ARBA00022679"/>
    </source>
</evidence>
<dbReference type="GO" id="GO:0009007">
    <property type="term" value="F:site-specific DNA-methyltransferase (adenine-specific) activity"/>
    <property type="evidence" value="ECO:0007669"/>
    <property type="project" value="UniProtKB-EC"/>
</dbReference>
<evidence type="ECO:0000313" key="5">
    <source>
        <dbReference type="EMBL" id="GAH67485.1"/>
    </source>
</evidence>
<dbReference type="EMBL" id="BARU01025527">
    <property type="protein sequence ID" value="GAH67485.1"/>
    <property type="molecule type" value="Genomic_DNA"/>
</dbReference>
<dbReference type="AlphaFoldDB" id="X1IE18"/>
<feature type="non-terminal residue" evidence="5">
    <location>
        <position position="1"/>
    </location>
</feature>
<feature type="non-terminal residue" evidence="5">
    <location>
        <position position="273"/>
    </location>
</feature>
<comment type="caution">
    <text evidence="5">The sequence shown here is derived from an EMBL/GenBank/DDBJ whole genome shotgun (WGS) entry which is preliminary data.</text>
</comment>
<keyword evidence="3" id="KW-0808">Transferase</keyword>
<proteinExistence type="predicted"/>
<dbReference type="InterPro" id="IPR050953">
    <property type="entry name" value="N4_N6_ade-DNA_methylase"/>
</dbReference>
<gene>
    <name evidence="5" type="ORF">S03H2_41117</name>
</gene>
<protein>
    <recommendedName>
        <fullName evidence="1">site-specific DNA-methyltransferase (adenine-specific)</fullName>
        <ecNumber evidence="1">2.1.1.72</ecNumber>
    </recommendedName>
</protein>
<reference evidence="5" key="1">
    <citation type="journal article" date="2014" name="Front. Microbiol.">
        <title>High frequency of phylogenetically diverse reductive dehalogenase-homologous genes in deep subseafloor sedimentary metagenomes.</title>
        <authorList>
            <person name="Kawai M."/>
            <person name="Futagami T."/>
            <person name="Toyoda A."/>
            <person name="Takaki Y."/>
            <person name="Nishi S."/>
            <person name="Hori S."/>
            <person name="Arai W."/>
            <person name="Tsubouchi T."/>
            <person name="Morono Y."/>
            <person name="Uchiyama I."/>
            <person name="Ito T."/>
            <person name="Fujiyama A."/>
            <person name="Inagaki F."/>
            <person name="Takami H."/>
        </authorList>
    </citation>
    <scope>NUCLEOTIDE SEQUENCE</scope>
    <source>
        <strain evidence="5">Expedition CK06-06</strain>
    </source>
</reference>
<accession>X1IE18</accession>
<sequence>PPAKRFTVSRAVNNKTSLQTLSLFKSYTLPIQRLLEHPWGFAIGSELKILQKLRDKKHPLLTEVFGGILQGVRTGANHIFVLKRENKKVDRLLLQKFVSGAEIRACRIDSELKALLFPYRENAFGLLEPYNEEELKTKYPKTWEYLYSYRDLLGQRDLDPRSPWYAFSRNQNLDIIKRKKLLVREMMPRAEFAADLKGEIAFCSGYALIAEYMSEDELRLWTSIFCTPTMEFALRNNGTQLHSGWYRLLKHHLRITRLPKFDNDKKSDATKLA</sequence>
<dbReference type="EC" id="2.1.1.72" evidence="1"/>
<evidence type="ECO:0000256" key="1">
    <source>
        <dbReference type="ARBA" id="ARBA00011900"/>
    </source>
</evidence>
<evidence type="ECO:0000256" key="2">
    <source>
        <dbReference type="ARBA" id="ARBA00022603"/>
    </source>
</evidence>
<keyword evidence="2" id="KW-0489">Methyltransferase</keyword>
<evidence type="ECO:0000256" key="4">
    <source>
        <dbReference type="ARBA" id="ARBA00047942"/>
    </source>
</evidence>
<organism evidence="5">
    <name type="scientific">marine sediment metagenome</name>
    <dbReference type="NCBI Taxonomy" id="412755"/>
    <lineage>
        <taxon>unclassified sequences</taxon>
        <taxon>metagenomes</taxon>
        <taxon>ecological metagenomes</taxon>
    </lineage>
</organism>
<name>X1IE18_9ZZZZ</name>
<dbReference type="PANTHER" id="PTHR33841">
    <property type="entry name" value="DNA METHYLTRANSFERASE YEEA-RELATED"/>
    <property type="match status" value="1"/>
</dbReference>
<dbReference type="PANTHER" id="PTHR33841:SF1">
    <property type="entry name" value="DNA METHYLTRANSFERASE A"/>
    <property type="match status" value="1"/>
</dbReference>
<comment type="catalytic activity">
    <reaction evidence="4">
        <text>a 2'-deoxyadenosine in DNA + S-adenosyl-L-methionine = an N(6)-methyl-2'-deoxyadenosine in DNA + S-adenosyl-L-homocysteine + H(+)</text>
        <dbReference type="Rhea" id="RHEA:15197"/>
        <dbReference type="Rhea" id="RHEA-COMP:12418"/>
        <dbReference type="Rhea" id="RHEA-COMP:12419"/>
        <dbReference type="ChEBI" id="CHEBI:15378"/>
        <dbReference type="ChEBI" id="CHEBI:57856"/>
        <dbReference type="ChEBI" id="CHEBI:59789"/>
        <dbReference type="ChEBI" id="CHEBI:90615"/>
        <dbReference type="ChEBI" id="CHEBI:90616"/>
        <dbReference type="EC" id="2.1.1.72"/>
    </reaction>
</comment>